<evidence type="ECO:0000256" key="1">
    <source>
        <dbReference type="SAM" id="SignalP"/>
    </source>
</evidence>
<dbReference type="AlphaFoldDB" id="A0A8X6EWS2"/>
<comment type="caution">
    <text evidence="2">The sequence shown here is derived from an EMBL/GenBank/DDBJ whole genome shotgun (WGS) entry which is preliminary data.</text>
</comment>
<gene>
    <name evidence="2" type="ORF">TNCT_330851</name>
</gene>
<keyword evidence="1" id="KW-0732">Signal</keyword>
<feature type="signal peptide" evidence="1">
    <location>
        <begin position="1"/>
        <end position="18"/>
    </location>
</feature>
<sequence>MWKMLLISALDFFLPTLADHPKPASKLAGQCPKSRNDRTLAGKFTARLSKTQIGHPLQEPADFGLWP</sequence>
<keyword evidence="3" id="KW-1185">Reference proteome</keyword>
<evidence type="ECO:0000313" key="3">
    <source>
        <dbReference type="Proteomes" id="UP000887116"/>
    </source>
</evidence>
<protein>
    <recommendedName>
        <fullName evidence="4">Secreted protein</fullName>
    </recommendedName>
</protein>
<dbReference type="Proteomes" id="UP000887116">
    <property type="component" value="Unassembled WGS sequence"/>
</dbReference>
<evidence type="ECO:0000313" key="2">
    <source>
        <dbReference type="EMBL" id="GFQ64358.1"/>
    </source>
</evidence>
<name>A0A8X6EWS2_TRICU</name>
<accession>A0A8X6EWS2</accession>
<dbReference type="EMBL" id="BMAO01010037">
    <property type="protein sequence ID" value="GFQ64358.1"/>
    <property type="molecule type" value="Genomic_DNA"/>
</dbReference>
<reference evidence="2" key="1">
    <citation type="submission" date="2020-07" db="EMBL/GenBank/DDBJ databases">
        <title>Multicomponent nature underlies the extraordinary mechanical properties of spider dragline silk.</title>
        <authorList>
            <person name="Kono N."/>
            <person name="Nakamura H."/>
            <person name="Mori M."/>
            <person name="Yoshida Y."/>
            <person name="Ohtoshi R."/>
            <person name="Malay A.D."/>
            <person name="Moran D.A.P."/>
            <person name="Tomita M."/>
            <person name="Numata K."/>
            <person name="Arakawa K."/>
        </authorList>
    </citation>
    <scope>NUCLEOTIDE SEQUENCE</scope>
</reference>
<proteinExistence type="predicted"/>
<organism evidence="2 3">
    <name type="scientific">Trichonephila clavata</name>
    <name type="common">Joro spider</name>
    <name type="synonym">Nephila clavata</name>
    <dbReference type="NCBI Taxonomy" id="2740835"/>
    <lineage>
        <taxon>Eukaryota</taxon>
        <taxon>Metazoa</taxon>
        <taxon>Ecdysozoa</taxon>
        <taxon>Arthropoda</taxon>
        <taxon>Chelicerata</taxon>
        <taxon>Arachnida</taxon>
        <taxon>Araneae</taxon>
        <taxon>Araneomorphae</taxon>
        <taxon>Entelegynae</taxon>
        <taxon>Araneoidea</taxon>
        <taxon>Nephilidae</taxon>
        <taxon>Trichonephila</taxon>
    </lineage>
</organism>
<evidence type="ECO:0008006" key="4">
    <source>
        <dbReference type="Google" id="ProtNLM"/>
    </source>
</evidence>
<feature type="chain" id="PRO_5036492675" description="Secreted protein" evidence="1">
    <location>
        <begin position="19"/>
        <end position="67"/>
    </location>
</feature>